<feature type="compositionally biased region" description="Polar residues" evidence="1">
    <location>
        <begin position="20"/>
        <end position="32"/>
    </location>
</feature>
<dbReference type="InParanoid" id="V4U5P9"/>
<evidence type="ECO:0000256" key="1">
    <source>
        <dbReference type="SAM" id="MobiDB-lite"/>
    </source>
</evidence>
<organism evidence="3 4">
    <name type="scientific">Citrus clementina</name>
    <name type="common">Clementine</name>
    <name type="synonym">Citrus deliciosa x Citrus sinensis</name>
    <dbReference type="NCBI Taxonomy" id="85681"/>
    <lineage>
        <taxon>Eukaryota</taxon>
        <taxon>Viridiplantae</taxon>
        <taxon>Streptophyta</taxon>
        <taxon>Embryophyta</taxon>
        <taxon>Tracheophyta</taxon>
        <taxon>Spermatophyta</taxon>
        <taxon>Magnoliopsida</taxon>
        <taxon>eudicotyledons</taxon>
        <taxon>Gunneridae</taxon>
        <taxon>Pentapetalae</taxon>
        <taxon>rosids</taxon>
        <taxon>malvids</taxon>
        <taxon>Sapindales</taxon>
        <taxon>Rutaceae</taxon>
        <taxon>Aurantioideae</taxon>
        <taxon>Citrus</taxon>
    </lineage>
</organism>
<reference evidence="3 4" key="1">
    <citation type="submission" date="2013-10" db="EMBL/GenBank/DDBJ databases">
        <authorList>
            <consortium name="International Citrus Genome Consortium"/>
            <person name="Jenkins J."/>
            <person name="Schmutz J."/>
            <person name="Prochnik S."/>
            <person name="Rokhsar D."/>
            <person name="Gmitter F."/>
            <person name="Ollitrault P."/>
            <person name="Machado M."/>
            <person name="Talon M."/>
            <person name="Wincker P."/>
            <person name="Jaillon O."/>
            <person name="Morgante M."/>
        </authorList>
    </citation>
    <scope>NUCLEOTIDE SEQUENCE</scope>
    <source>
        <strain evidence="4">cv. Clemenules</strain>
    </source>
</reference>
<dbReference type="Pfam" id="PF07842">
    <property type="entry name" value="GCFC"/>
    <property type="match status" value="1"/>
</dbReference>
<evidence type="ECO:0000313" key="4">
    <source>
        <dbReference type="Proteomes" id="UP000030687"/>
    </source>
</evidence>
<dbReference type="AlphaFoldDB" id="V4U5P9"/>
<dbReference type="Gramene" id="ESR61232">
    <property type="protein sequence ID" value="ESR61232"/>
    <property type="gene ID" value="CICLE_v10018077mg"/>
</dbReference>
<dbReference type="OMA" id="ASKWMAP"/>
<dbReference type="InterPro" id="IPR045211">
    <property type="entry name" value="TFP11/STIP/Ntr1"/>
</dbReference>
<keyword evidence="4" id="KW-1185">Reference proteome</keyword>
<gene>
    <name evidence="3" type="ORF">CICLE_v10018077mg</name>
</gene>
<accession>V4U5P9</accession>
<proteinExistence type="predicted"/>
<dbReference type="eggNOG" id="KOG2184">
    <property type="taxonomic scope" value="Eukaryota"/>
</dbReference>
<dbReference type="PANTHER" id="PTHR23329">
    <property type="entry name" value="TUFTELIN-INTERACTING PROTEIN 11-RELATED"/>
    <property type="match status" value="1"/>
</dbReference>
<feature type="domain" description="GCF C-terminal" evidence="2">
    <location>
        <begin position="207"/>
        <end position="464"/>
    </location>
</feature>
<dbReference type="GO" id="GO:0000390">
    <property type="term" value="P:spliceosomal complex disassembly"/>
    <property type="evidence" value="ECO:0007669"/>
    <property type="project" value="InterPro"/>
</dbReference>
<sequence>MDAHKTQERVGSIGGRCFFDSNNTTRISSQRPNPLASPDGNGMIPTRFPVNDLRDGMYKGPGVDVGPGSGLGFKGSRFWDIESEADPQYRAGGGLGIGKNQPPWMMGLGLEEMEERLWSKQWKMKKIDWQACAGVTGLAMLKNGTKAQLAGNDGSRIQKETAFCLQRNKDKFDKMRAAEKQKFDDAETVLNTLDQIQKKNSLGTLTLESLANDFSNLKCKVSHSYMIYHLSPVAYSLAFPLFIRTFQGWDPLQNPSYQLELVSMWRQVLDSDHGYVYYAQLVSQAILPAVRASSISNWDAKDPEPMLKFLDCWKMLLPYSLLNTILDTIVMPKMSDVVDSWDPRSETYSIHDWVHQWLPWLGRKQKGLFRMILIKLGEVLDAWHPSDASAYILLSPWKNVLWEQLMHRYIVPKLQVTVQELEINPANQKLYQFHWVMSWASAIPSHLMVNLMSGFFFTKWLQFLYNWLNKTPDFEEIRKWYKVWKDLLPQELVANESIRAQLSIGVDMIGKAVDGVKIDPPAHSLNYSLPGMRSLKPWLFEAPQTRRAPAQNYQAFEAGLYPCWSCY</sequence>
<dbReference type="EMBL" id="KI536312">
    <property type="protein sequence ID" value="ESR61232.1"/>
    <property type="molecule type" value="Genomic_DNA"/>
</dbReference>
<evidence type="ECO:0000313" key="3">
    <source>
        <dbReference type="EMBL" id="ESR61232.1"/>
    </source>
</evidence>
<feature type="region of interest" description="Disordered" evidence="1">
    <location>
        <begin position="1"/>
        <end position="44"/>
    </location>
</feature>
<dbReference type="PANTHER" id="PTHR23329:SF1">
    <property type="entry name" value="TUFTELIN-INTERACTING PROTEIN 11"/>
    <property type="match status" value="1"/>
</dbReference>
<dbReference type="Proteomes" id="UP000030687">
    <property type="component" value="Unassembled WGS sequence"/>
</dbReference>
<evidence type="ECO:0000259" key="2">
    <source>
        <dbReference type="Pfam" id="PF07842"/>
    </source>
</evidence>
<protein>
    <recommendedName>
        <fullName evidence="2">GCF C-terminal domain-containing protein</fullName>
    </recommendedName>
</protein>
<dbReference type="InterPro" id="IPR022783">
    <property type="entry name" value="GCFC_dom"/>
</dbReference>
<dbReference type="OrthoDB" id="4822at2759"/>
<dbReference type="KEGG" id="cic:CICLE_v10018077mg"/>
<dbReference type="GO" id="GO:0071008">
    <property type="term" value="C:U2-type post-mRNA release spliceosomal complex"/>
    <property type="evidence" value="ECO:0007669"/>
    <property type="project" value="TreeGrafter"/>
</dbReference>
<name>V4U5P9_CITCL</name>
<dbReference type="STRING" id="85681.V4U5P9"/>